<gene>
    <name evidence="2" type="ORF">GOM49_10810</name>
</gene>
<keyword evidence="1" id="KW-1133">Transmembrane helix</keyword>
<evidence type="ECO:0000313" key="3">
    <source>
        <dbReference type="Proteomes" id="UP000422764"/>
    </source>
</evidence>
<name>A0A6I6F2U0_9CLOT</name>
<proteinExistence type="predicted"/>
<keyword evidence="1" id="KW-0472">Membrane</keyword>
<protein>
    <submittedName>
        <fullName evidence="2">Uncharacterized protein</fullName>
    </submittedName>
</protein>
<keyword evidence="3" id="KW-1185">Reference proteome</keyword>
<organism evidence="2 3">
    <name type="scientific">Clostridium bovifaecis</name>
    <dbReference type="NCBI Taxonomy" id="2184719"/>
    <lineage>
        <taxon>Bacteria</taxon>
        <taxon>Bacillati</taxon>
        <taxon>Bacillota</taxon>
        <taxon>Clostridia</taxon>
        <taxon>Eubacteriales</taxon>
        <taxon>Clostridiaceae</taxon>
        <taxon>Clostridium</taxon>
    </lineage>
</organism>
<feature type="transmembrane region" description="Helical" evidence="1">
    <location>
        <begin position="6"/>
        <end position="24"/>
    </location>
</feature>
<reference evidence="2 3" key="1">
    <citation type="submission" date="2019-12" db="EMBL/GenBank/DDBJ databases">
        <title>Genome sequenceing of Clostridium bovifaecis.</title>
        <authorList>
            <person name="Yao Y."/>
        </authorList>
    </citation>
    <scope>NUCLEOTIDE SEQUENCE [LARGE SCALE GENOMIC DNA]</scope>
    <source>
        <strain evidence="2 3">BXX</strain>
    </source>
</reference>
<dbReference type="Proteomes" id="UP000422764">
    <property type="component" value="Chromosome"/>
</dbReference>
<evidence type="ECO:0000256" key="1">
    <source>
        <dbReference type="SAM" id="Phobius"/>
    </source>
</evidence>
<evidence type="ECO:0000313" key="2">
    <source>
        <dbReference type="EMBL" id="QGU95514.1"/>
    </source>
</evidence>
<sequence>MKRIKILLIIIVLFIIIGLFRVNLNLNRQIYMSIASDIRSEELNYNKERDSWNLDHMVEVLSYPNKYDIGDINGKKNLKENELTIPKVRILFSARPFDFRIDTKEYIFFINSSIVSKFKLKIGSINEKLKSSTLKLLDNI</sequence>
<dbReference type="EMBL" id="CP046522">
    <property type="protein sequence ID" value="QGU95514.1"/>
    <property type="molecule type" value="Genomic_DNA"/>
</dbReference>
<dbReference type="AlphaFoldDB" id="A0A6I6F2U0"/>
<accession>A0A6I6F2U0</accession>
<keyword evidence="1" id="KW-0812">Transmembrane</keyword>